<dbReference type="AlphaFoldDB" id="A0A418WUC7"/>
<feature type="transmembrane region" description="Helical" evidence="7">
    <location>
        <begin position="6"/>
        <end position="26"/>
    </location>
</feature>
<dbReference type="EMBL" id="QYUK01000008">
    <property type="protein sequence ID" value="RJF94870.1"/>
    <property type="molecule type" value="Genomic_DNA"/>
</dbReference>
<dbReference type="Proteomes" id="UP000284605">
    <property type="component" value="Unassembled WGS sequence"/>
</dbReference>
<dbReference type="GO" id="GO:0005506">
    <property type="term" value="F:iron ion binding"/>
    <property type="evidence" value="ECO:0007669"/>
    <property type="project" value="InterPro"/>
</dbReference>
<dbReference type="GO" id="GO:0016020">
    <property type="term" value="C:membrane"/>
    <property type="evidence" value="ECO:0007669"/>
    <property type="project" value="GOC"/>
</dbReference>
<dbReference type="Pfam" id="PF04116">
    <property type="entry name" value="FA_hydroxylase"/>
    <property type="match status" value="1"/>
</dbReference>
<feature type="domain" description="Fatty acid hydroxylase" evidence="8">
    <location>
        <begin position="81"/>
        <end position="216"/>
    </location>
</feature>
<organism evidence="9 10">
    <name type="scientific">Oleomonas cavernae</name>
    <dbReference type="NCBI Taxonomy" id="2320859"/>
    <lineage>
        <taxon>Bacteria</taxon>
        <taxon>Pseudomonadati</taxon>
        <taxon>Pseudomonadota</taxon>
        <taxon>Alphaproteobacteria</taxon>
        <taxon>Acetobacterales</taxon>
        <taxon>Acetobacteraceae</taxon>
        <taxon>Oleomonas</taxon>
    </lineage>
</organism>
<evidence type="ECO:0000313" key="9">
    <source>
        <dbReference type="EMBL" id="RJF94870.1"/>
    </source>
</evidence>
<feature type="transmembrane region" description="Helical" evidence="7">
    <location>
        <begin position="38"/>
        <end position="63"/>
    </location>
</feature>
<keyword evidence="3 7" id="KW-1133">Transmembrane helix</keyword>
<keyword evidence="5" id="KW-0443">Lipid metabolism</keyword>
<name>A0A418WUC7_9PROT</name>
<protein>
    <submittedName>
        <fullName evidence="9">Sterol desaturase family protein</fullName>
    </submittedName>
</protein>
<dbReference type="InterPro" id="IPR006694">
    <property type="entry name" value="Fatty_acid_hydroxylase"/>
</dbReference>
<comment type="subcellular location">
    <subcellularLocation>
        <location evidence="1">Endomembrane system</location>
        <topology evidence="1">Multi-pass membrane protein</topology>
    </subcellularLocation>
</comment>
<keyword evidence="6 7" id="KW-0472">Membrane</keyword>
<dbReference type="GO" id="GO:0012505">
    <property type="term" value="C:endomembrane system"/>
    <property type="evidence" value="ECO:0007669"/>
    <property type="project" value="UniProtKB-SubCell"/>
</dbReference>
<evidence type="ECO:0000256" key="7">
    <source>
        <dbReference type="SAM" id="Phobius"/>
    </source>
</evidence>
<evidence type="ECO:0000256" key="4">
    <source>
        <dbReference type="ARBA" id="ARBA00023002"/>
    </source>
</evidence>
<sequence>MALPNPVEFAIPLFGVAIAAELWWMRAKGGIAYEPRDAAASLIMGLGNFTFGLLTVGFVYLTFEWVRQFALFDIGFQWWAFALIFFAEDFCYYWFHRLSHEHRVWWAAHVNHHSSQHYNLSTALRQNWTGTIAFTWICWLPLSLAGFPTELIFFQMGVSLVYQFWIHTEAIGRMPAWFEYVFNTPSHHRVHHATNPKYLDANYAGILIIWDRMLGTLVPEDAAEPCRYGIVKNLGSFNPLKIALHEWAAIFKDVARARTARARFMAFLAPPGWREDGRGSTSADIRRMWQEKQDKPDLPIAAE</sequence>
<evidence type="ECO:0000256" key="1">
    <source>
        <dbReference type="ARBA" id="ARBA00004127"/>
    </source>
</evidence>
<dbReference type="GO" id="GO:0006643">
    <property type="term" value="P:membrane lipid metabolic process"/>
    <property type="evidence" value="ECO:0007669"/>
    <property type="project" value="TreeGrafter"/>
</dbReference>
<comment type="caution">
    <text evidence="9">The sequence shown here is derived from an EMBL/GenBank/DDBJ whole genome shotgun (WGS) entry which is preliminary data.</text>
</comment>
<keyword evidence="10" id="KW-1185">Reference proteome</keyword>
<gene>
    <name evidence="9" type="ORF">D3874_03390</name>
</gene>
<evidence type="ECO:0000256" key="6">
    <source>
        <dbReference type="ARBA" id="ARBA00023136"/>
    </source>
</evidence>
<keyword evidence="2 7" id="KW-0812">Transmembrane</keyword>
<dbReference type="PANTHER" id="PTHR21624">
    <property type="entry name" value="STEROL DESATURASE-RELATED PROTEIN"/>
    <property type="match status" value="1"/>
</dbReference>
<dbReference type="RefSeq" id="WP_119776500.1">
    <property type="nucleotide sequence ID" value="NZ_QYUK01000008.1"/>
</dbReference>
<evidence type="ECO:0000256" key="2">
    <source>
        <dbReference type="ARBA" id="ARBA00022692"/>
    </source>
</evidence>
<evidence type="ECO:0000313" key="10">
    <source>
        <dbReference type="Proteomes" id="UP000284605"/>
    </source>
</evidence>
<dbReference type="GO" id="GO:0008610">
    <property type="term" value="P:lipid biosynthetic process"/>
    <property type="evidence" value="ECO:0007669"/>
    <property type="project" value="InterPro"/>
</dbReference>
<dbReference type="OrthoDB" id="9770329at2"/>
<dbReference type="InterPro" id="IPR051689">
    <property type="entry name" value="Sterol_desaturase/TMEM195"/>
</dbReference>
<proteinExistence type="predicted"/>
<keyword evidence="4" id="KW-0560">Oxidoreductase</keyword>
<reference evidence="9 10" key="1">
    <citation type="submission" date="2018-09" db="EMBL/GenBank/DDBJ databases">
        <authorList>
            <person name="Zhu H."/>
        </authorList>
    </citation>
    <scope>NUCLEOTIDE SEQUENCE [LARGE SCALE GENOMIC DNA]</scope>
    <source>
        <strain evidence="9 10">K1W22B-8</strain>
    </source>
</reference>
<evidence type="ECO:0000256" key="5">
    <source>
        <dbReference type="ARBA" id="ARBA00023098"/>
    </source>
</evidence>
<evidence type="ECO:0000256" key="3">
    <source>
        <dbReference type="ARBA" id="ARBA00022989"/>
    </source>
</evidence>
<feature type="transmembrane region" description="Helical" evidence="7">
    <location>
        <begin position="75"/>
        <end position="95"/>
    </location>
</feature>
<dbReference type="PANTHER" id="PTHR21624:SF1">
    <property type="entry name" value="ALKYLGLYCEROL MONOOXYGENASE"/>
    <property type="match status" value="1"/>
</dbReference>
<evidence type="ECO:0000259" key="8">
    <source>
        <dbReference type="Pfam" id="PF04116"/>
    </source>
</evidence>
<accession>A0A418WUC7</accession>
<dbReference type="GO" id="GO:0050479">
    <property type="term" value="F:glyceryl-ether monooxygenase activity"/>
    <property type="evidence" value="ECO:0007669"/>
    <property type="project" value="TreeGrafter"/>
</dbReference>